<accession>A0A5J4RVI5</accession>
<comment type="caution">
    <text evidence="2">The sequence shown here is derived from an EMBL/GenBank/DDBJ whole genome shotgun (WGS) entry which is preliminary data.</text>
</comment>
<reference evidence="2" key="1">
    <citation type="submission" date="2019-03" db="EMBL/GenBank/DDBJ databases">
        <title>Single cell metagenomics reveals metabolic interactions within the superorganism composed of flagellate Streblomastix strix and complex community of Bacteroidetes bacteria on its surface.</title>
        <authorList>
            <person name="Treitli S.C."/>
            <person name="Kolisko M."/>
            <person name="Husnik F."/>
            <person name="Keeling P."/>
            <person name="Hampl V."/>
        </authorList>
    </citation>
    <scope>NUCLEOTIDE SEQUENCE</scope>
    <source>
        <strain evidence="2">STM</strain>
    </source>
</reference>
<sequence>MKYNILVNILDGIRKEALDDYKFYNPENDDIEKINNARAKALIHLFLKVKFGLINFKDREELFVTDGINDGGIDGYYIDGDNKEIYMIQAKFRTNETNFERKEITYEDLLKMDISRITEGLTEDEEGNKYNGKIQRLIRGISEISDIPKWKYRIVIMANIKEEKRKQIKKITDKFEDILIFNHEKIYQELVYPVVSGSFYNASELNISLNVSNKNASVIEYDVDTELDTCNITVCFVPTLEIAKIIYKYKNSILKYNPRSYLDLANNTVNSEIKKTIIGKESNEFALFNNGITILSDETDYSTKSGRKNSAILSLKCPQIINGGQTAFTLGRIYEELLQDDKDTNIFDNKEVMLKVITFDNDTVLDENKKRDLIESISKATNQQTYVSDADRRSNDSVLIKIQKYFYEIFGIFLERKRGEFGDGVKNKYIDRNLIIEREVLLRVALSVSGQVYETKTSDKQIYTENNLKRLFDVSDNTLNKYIFSYKTYIKLGTFDSDDIDQYGYSLRYGKYAVTYVVSRMFDKDWGVLEYDTKINEFIEPILKNWIEFEAFAQNEDSEKKYFSDKMLNFVNYYKGRTLNRDLKNYFDV</sequence>
<evidence type="ECO:0000259" key="1">
    <source>
        <dbReference type="Pfam" id="PF10592"/>
    </source>
</evidence>
<dbReference type="Pfam" id="PF10592">
    <property type="entry name" value="AIPR"/>
    <property type="match status" value="1"/>
</dbReference>
<dbReference type="EMBL" id="SNRY01000723">
    <property type="protein sequence ID" value="KAA6337180.1"/>
    <property type="molecule type" value="Genomic_DNA"/>
</dbReference>
<organism evidence="2">
    <name type="scientific">termite gut metagenome</name>
    <dbReference type="NCBI Taxonomy" id="433724"/>
    <lineage>
        <taxon>unclassified sequences</taxon>
        <taxon>metagenomes</taxon>
        <taxon>organismal metagenomes</taxon>
    </lineage>
</organism>
<protein>
    <recommendedName>
        <fullName evidence="1">Abortive phage infection protein C-terminal domain-containing protein</fullName>
    </recommendedName>
</protein>
<evidence type="ECO:0000313" key="2">
    <source>
        <dbReference type="EMBL" id="KAA6337180.1"/>
    </source>
</evidence>
<dbReference type="InterPro" id="IPR018891">
    <property type="entry name" value="AIPR_C"/>
</dbReference>
<feature type="domain" description="Abortive phage infection protein C-terminal" evidence="1">
    <location>
        <begin position="255"/>
        <end position="489"/>
    </location>
</feature>
<dbReference type="AlphaFoldDB" id="A0A5J4RVI5"/>
<gene>
    <name evidence="2" type="ORF">EZS27_014721</name>
</gene>
<name>A0A5J4RVI5_9ZZZZ</name>
<proteinExistence type="predicted"/>